<gene>
    <name evidence="1" type="ORF">LPAF129_19190</name>
</gene>
<dbReference type="EMBL" id="BQXH01000022">
    <property type="protein sequence ID" value="GKS82233.1"/>
    <property type="molecule type" value="Genomic_DNA"/>
</dbReference>
<dbReference type="Proteomes" id="UP001055149">
    <property type="component" value="Unassembled WGS sequence"/>
</dbReference>
<name>A0ABQ5JKH8_9LACO</name>
<sequence length="66" mass="7304">MNLLGWYQTAGAGTYYYVTTAEINSQKTQVLTQASGAGIWVDLHYYRSESLALSQKDASLPTDVQQ</sequence>
<accession>A0ABQ5JKH8</accession>
<comment type="caution">
    <text evidence="1">The sequence shown here is derived from an EMBL/GenBank/DDBJ whole genome shotgun (WGS) entry which is preliminary data.</text>
</comment>
<dbReference type="RefSeq" id="WP_244056629.1">
    <property type="nucleotide sequence ID" value="NZ_BQXH01000022.1"/>
</dbReference>
<protein>
    <submittedName>
        <fullName evidence="1">Uncharacterized protein</fullName>
    </submittedName>
</protein>
<proteinExistence type="predicted"/>
<evidence type="ECO:0000313" key="1">
    <source>
        <dbReference type="EMBL" id="GKS82233.1"/>
    </source>
</evidence>
<keyword evidence="2" id="KW-1185">Reference proteome</keyword>
<reference evidence="1" key="1">
    <citation type="journal article" date="2022" name="Int. J. Syst. Evol. Microbiol.">
        <title>A novel species of lactic acid bacteria, Ligilactobacillus pabuli sp. nov., isolated from alfalfa silage.</title>
        <authorList>
            <person name="Tohno M."/>
            <person name="Tanizawa Y."/>
            <person name="Sawada H."/>
            <person name="Sakamoto M."/>
            <person name="Ohkuma M."/>
            <person name="Kobayashi H."/>
        </authorList>
    </citation>
    <scope>NUCLEOTIDE SEQUENCE</scope>
    <source>
        <strain evidence="1">AF129</strain>
    </source>
</reference>
<organism evidence="1 2">
    <name type="scientific">Ligilactobacillus pabuli</name>
    <dbReference type="NCBI Taxonomy" id="2886039"/>
    <lineage>
        <taxon>Bacteria</taxon>
        <taxon>Bacillati</taxon>
        <taxon>Bacillota</taxon>
        <taxon>Bacilli</taxon>
        <taxon>Lactobacillales</taxon>
        <taxon>Lactobacillaceae</taxon>
        <taxon>Ligilactobacillus</taxon>
    </lineage>
</organism>
<evidence type="ECO:0000313" key="2">
    <source>
        <dbReference type="Proteomes" id="UP001055149"/>
    </source>
</evidence>